<proteinExistence type="inferred from homology"/>
<keyword evidence="1" id="KW-0547">Nucleotide-binding</keyword>
<dbReference type="PROSITE" id="PS50127">
    <property type="entry name" value="UBC_2"/>
    <property type="match status" value="1"/>
</dbReference>
<dbReference type="Proteomes" id="UP000749559">
    <property type="component" value="Unassembled WGS sequence"/>
</dbReference>
<dbReference type="InterPro" id="IPR023313">
    <property type="entry name" value="UBQ-conjugating_AS"/>
</dbReference>
<accession>A0A8J1UCN5</accession>
<dbReference type="OrthoDB" id="9978460at2759"/>
<dbReference type="PANTHER" id="PTHR24067">
    <property type="entry name" value="UBIQUITIN-CONJUGATING ENZYME E2"/>
    <property type="match status" value="1"/>
</dbReference>
<name>A0A8J1UCN5_OWEFU</name>
<reference evidence="2" key="1">
    <citation type="submission" date="2022-03" db="EMBL/GenBank/DDBJ databases">
        <authorList>
            <person name="Martin C."/>
        </authorList>
    </citation>
    <scope>NUCLEOTIDE SEQUENCE</scope>
</reference>
<gene>
    <name evidence="2" type="ORF">OFUS_LOCUS1128</name>
</gene>
<dbReference type="CDD" id="cd23806">
    <property type="entry name" value="UBCc_UBE2U"/>
    <property type="match status" value="1"/>
</dbReference>
<evidence type="ECO:0000256" key="1">
    <source>
        <dbReference type="RuleBase" id="RU362109"/>
    </source>
</evidence>
<dbReference type="SUPFAM" id="SSF54495">
    <property type="entry name" value="UBC-like"/>
    <property type="match status" value="1"/>
</dbReference>
<dbReference type="AlphaFoldDB" id="A0A8J1UCN5"/>
<dbReference type="SMART" id="SM00212">
    <property type="entry name" value="UBCc"/>
    <property type="match status" value="1"/>
</dbReference>
<protein>
    <submittedName>
        <fullName evidence="2">Uncharacterized protein</fullName>
    </submittedName>
</protein>
<keyword evidence="3" id="KW-1185">Reference proteome</keyword>
<keyword evidence="1" id="KW-0833">Ubl conjugation pathway</keyword>
<dbReference type="InterPro" id="IPR016135">
    <property type="entry name" value="UBQ-conjugating_enzyme/RWD"/>
</dbReference>
<organism evidence="2 3">
    <name type="scientific">Owenia fusiformis</name>
    <name type="common">Polychaete worm</name>
    <dbReference type="NCBI Taxonomy" id="6347"/>
    <lineage>
        <taxon>Eukaryota</taxon>
        <taxon>Metazoa</taxon>
        <taxon>Spiralia</taxon>
        <taxon>Lophotrochozoa</taxon>
        <taxon>Annelida</taxon>
        <taxon>Polychaeta</taxon>
        <taxon>Sedentaria</taxon>
        <taxon>Canalipalpata</taxon>
        <taxon>Sabellida</taxon>
        <taxon>Oweniida</taxon>
        <taxon>Oweniidae</taxon>
        <taxon>Owenia</taxon>
    </lineage>
</organism>
<dbReference type="PROSITE" id="PS00183">
    <property type="entry name" value="UBC_1"/>
    <property type="match status" value="1"/>
</dbReference>
<dbReference type="GO" id="GO:0005524">
    <property type="term" value="F:ATP binding"/>
    <property type="evidence" value="ECO:0007669"/>
    <property type="project" value="UniProtKB-UniRule"/>
</dbReference>
<comment type="similarity">
    <text evidence="1">Belongs to the ubiquitin-conjugating enzyme family.</text>
</comment>
<dbReference type="InterPro" id="IPR050113">
    <property type="entry name" value="Ub_conjugating_enzyme"/>
</dbReference>
<dbReference type="EMBL" id="CAIIXF020000001">
    <property type="protein sequence ID" value="CAH1773546.1"/>
    <property type="molecule type" value="Genomic_DNA"/>
</dbReference>
<dbReference type="Gene3D" id="3.10.110.10">
    <property type="entry name" value="Ubiquitin Conjugating Enzyme"/>
    <property type="match status" value="1"/>
</dbReference>
<sequence>MYSRAHLLIKRDFERFTQDPPWGIEAQPLADDNIFEWSAKIQGMRETIWEGGLFQVYIKFNEHYNSTPPEVCFHTIPFHPNIDSITGRPCINFLDDPTLWKETYSFGFVLLSIQNLLSNPVLDDAINPDAAAMLVNSYHSYKQMAQDCVLASRRFEAGLSLESTVLDDKIRFGVPEKPPTPEAPPKVTPKKIKKMSFEDYHKGWSGIATSKTHPDTVNPLLEMLQDDPVMEEVHLGISRPEIEQQVKKQLQEHSKLIYGKFKNAPTSEEELDAKIAKLQHMRKIYLPSKTPTTAPPSRIGAISQQDTILNAPTVAQPAVKNIEDPWDQDVDELVAWTTNLDEDNL</sequence>
<evidence type="ECO:0000313" key="2">
    <source>
        <dbReference type="EMBL" id="CAH1773546.1"/>
    </source>
</evidence>
<dbReference type="Pfam" id="PF00179">
    <property type="entry name" value="UQ_con"/>
    <property type="match status" value="1"/>
</dbReference>
<keyword evidence="1" id="KW-0067">ATP-binding</keyword>
<comment type="caution">
    <text evidence="2">The sequence shown here is derived from an EMBL/GenBank/DDBJ whole genome shotgun (WGS) entry which is preliminary data.</text>
</comment>
<evidence type="ECO:0000313" key="3">
    <source>
        <dbReference type="Proteomes" id="UP000749559"/>
    </source>
</evidence>
<dbReference type="InterPro" id="IPR000608">
    <property type="entry name" value="UBC"/>
</dbReference>